<dbReference type="SMART" id="SM00304">
    <property type="entry name" value="HAMP"/>
    <property type="match status" value="1"/>
</dbReference>
<keyword evidence="11" id="KW-1185">Reference proteome</keyword>
<protein>
    <submittedName>
        <fullName evidence="10">Methyl-accepting chemotaxis protein</fullName>
    </submittedName>
</protein>
<evidence type="ECO:0000256" key="1">
    <source>
        <dbReference type="ARBA" id="ARBA00004236"/>
    </source>
</evidence>
<comment type="similarity">
    <text evidence="5">Belongs to the methyl-accepting chemotaxis (MCP) protein family.</text>
</comment>
<dbReference type="RefSeq" id="WP_390194789.1">
    <property type="nucleotide sequence ID" value="NZ_JBHSDV010000001.1"/>
</dbReference>
<dbReference type="CDD" id="cd06225">
    <property type="entry name" value="HAMP"/>
    <property type="match status" value="1"/>
</dbReference>
<dbReference type="CDD" id="cd11386">
    <property type="entry name" value="MCP_signal"/>
    <property type="match status" value="1"/>
</dbReference>
<keyword evidence="4 6" id="KW-0807">Transducer</keyword>
<dbReference type="InterPro" id="IPR024478">
    <property type="entry name" value="HlyB_4HB_MCP"/>
</dbReference>
<evidence type="ECO:0000256" key="5">
    <source>
        <dbReference type="ARBA" id="ARBA00029447"/>
    </source>
</evidence>
<dbReference type="Gene3D" id="1.10.287.950">
    <property type="entry name" value="Methyl-accepting chemotaxis protein"/>
    <property type="match status" value="1"/>
</dbReference>
<evidence type="ECO:0000313" key="11">
    <source>
        <dbReference type="Proteomes" id="UP001595880"/>
    </source>
</evidence>
<keyword evidence="2" id="KW-1003">Cell membrane</keyword>
<evidence type="ECO:0000256" key="4">
    <source>
        <dbReference type="ARBA" id="ARBA00023224"/>
    </source>
</evidence>
<evidence type="ECO:0000259" key="8">
    <source>
        <dbReference type="PROSITE" id="PS50111"/>
    </source>
</evidence>
<accession>A0ABV8VRY6</accession>
<keyword evidence="7" id="KW-1133">Transmembrane helix</keyword>
<reference evidence="11" key="1">
    <citation type="journal article" date="2019" name="Int. J. Syst. Evol. Microbiol.">
        <title>The Global Catalogue of Microorganisms (GCM) 10K type strain sequencing project: providing services to taxonomists for standard genome sequencing and annotation.</title>
        <authorList>
            <consortium name="The Broad Institute Genomics Platform"/>
            <consortium name="The Broad Institute Genome Sequencing Center for Infectious Disease"/>
            <person name="Wu L."/>
            <person name="Ma J."/>
        </authorList>
    </citation>
    <scope>NUCLEOTIDE SEQUENCE [LARGE SCALE GENOMIC DNA]</scope>
    <source>
        <strain evidence="11">KACC 14058</strain>
    </source>
</reference>
<feature type="transmembrane region" description="Helical" evidence="7">
    <location>
        <begin position="181"/>
        <end position="198"/>
    </location>
</feature>
<evidence type="ECO:0000256" key="2">
    <source>
        <dbReference type="ARBA" id="ARBA00022475"/>
    </source>
</evidence>
<dbReference type="Gene3D" id="6.10.340.10">
    <property type="match status" value="1"/>
</dbReference>
<dbReference type="Pfam" id="PF00015">
    <property type="entry name" value="MCPsignal"/>
    <property type="match status" value="1"/>
</dbReference>
<feature type="domain" description="Methyl-accepting transducer" evidence="8">
    <location>
        <begin position="274"/>
        <end position="524"/>
    </location>
</feature>
<sequence>MKITGKLLLSYATLVLIMVLSGVVAVNGLLQVNNNAKSLYYERVEPLQDMNKIVKLAENTRVNMMSAVLNEDVSKTEIATNNLKEIASLMDEYEQIPLNEKEKAVYQNFKENWIAFTEVVQSNINLIQNAEYDMAREGLIAGGEYYEPASEYLTSLMGETEKAIQTYNQENFASFKANRNIIIITIVVAAIVAMLLSLKMGRYIGKPLNKITLHIQDFANGDLSGVMEETKRKDEIGELTNAANQMKHHLSQLIQKASNVSTNVVAQSDVLSQSANEVTEGSKQIATTMGELADGAEAQAHGATSLSEKMERLLSHIHDADKSTLETVSDAEMVLNHADNGKQALQESVEQMNEIHELVGVAVNKVKELDQDSKEISSLVTVIEGIAEQTNLLALNAAIEAARAGEQGKGFLVVADEVRKLAEGVSKSIGQVTALTQKIQVGSSNVAEALQSSYEEVEKGSIHLGETGVIFDEVNQSVTKIVHQIQQVSEELNRVVKESGEISGTIQEIASVSEESAAGVEETAASSEQSLSSMEEVLTSAADLQKLAKELEKEMQRFKV</sequence>
<dbReference type="SMART" id="SM00283">
    <property type="entry name" value="MA"/>
    <property type="match status" value="1"/>
</dbReference>
<dbReference type="PANTHER" id="PTHR32089">
    <property type="entry name" value="METHYL-ACCEPTING CHEMOTAXIS PROTEIN MCPB"/>
    <property type="match status" value="1"/>
</dbReference>
<dbReference type="Pfam" id="PF00672">
    <property type="entry name" value="HAMP"/>
    <property type="match status" value="1"/>
</dbReference>
<dbReference type="InterPro" id="IPR004090">
    <property type="entry name" value="Chemotax_Me-accpt_rcpt"/>
</dbReference>
<gene>
    <name evidence="10" type="ORF">ACFOZ1_00625</name>
</gene>
<evidence type="ECO:0000313" key="10">
    <source>
        <dbReference type="EMBL" id="MFC4386300.1"/>
    </source>
</evidence>
<evidence type="ECO:0000259" key="9">
    <source>
        <dbReference type="PROSITE" id="PS50885"/>
    </source>
</evidence>
<evidence type="ECO:0000256" key="3">
    <source>
        <dbReference type="ARBA" id="ARBA00023136"/>
    </source>
</evidence>
<dbReference type="PROSITE" id="PS50111">
    <property type="entry name" value="CHEMOTAXIS_TRANSDUC_2"/>
    <property type="match status" value="1"/>
</dbReference>
<evidence type="ECO:0000256" key="7">
    <source>
        <dbReference type="SAM" id="Phobius"/>
    </source>
</evidence>
<dbReference type="PANTHER" id="PTHR32089:SF114">
    <property type="entry name" value="METHYL-ACCEPTING CHEMOTAXIS PROTEIN MCPB"/>
    <property type="match status" value="1"/>
</dbReference>
<dbReference type="PROSITE" id="PS50885">
    <property type="entry name" value="HAMP"/>
    <property type="match status" value="1"/>
</dbReference>
<dbReference type="EMBL" id="JBHSDV010000001">
    <property type="protein sequence ID" value="MFC4386300.1"/>
    <property type="molecule type" value="Genomic_DNA"/>
</dbReference>
<keyword evidence="3 7" id="KW-0472">Membrane</keyword>
<name>A0ABV8VRY6_9BACI</name>
<organism evidence="10 11">
    <name type="scientific">Gracilibacillus marinus</name>
    <dbReference type="NCBI Taxonomy" id="630535"/>
    <lineage>
        <taxon>Bacteria</taxon>
        <taxon>Bacillati</taxon>
        <taxon>Bacillota</taxon>
        <taxon>Bacilli</taxon>
        <taxon>Bacillales</taxon>
        <taxon>Bacillaceae</taxon>
        <taxon>Gracilibacillus</taxon>
    </lineage>
</organism>
<comment type="subcellular location">
    <subcellularLocation>
        <location evidence="1">Cell membrane</location>
    </subcellularLocation>
</comment>
<dbReference type="InterPro" id="IPR004089">
    <property type="entry name" value="MCPsignal_dom"/>
</dbReference>
<keyword evidence="7" id="KW-0812">Transmembrane</keyword>
<dbReference type="Pfam" id="PF12729">
    <property type="entry name" value="4HB_MCP_1"/>
    <property type="match status" value="1"/>
</dbReference>
<evidence type="ECO:0000256" key="6">
    <source>
        <dbReference type="PROSITE-ProRule" id="PRU00284"/>
    </source>
</evidence>
<dbReference type="Proteomes" id="UP001595880">
    <property type="component" value="Unassembled WGS sequence"/>
</dbReference>
<proteinExistence type="inferred from homology"/>
<dbReference type="SUPFAM" id="SSF58104">
    <property type="entry name" value="Methyl-accepting chemotaxis protein (MCP) signaling domain"/>
    <property type="match status" value="1"/>
</dbReference>
<dbReference type="InterPro" id="IPR003660">
    <property type="entry name" value="HAMP_dom"/>
</dbReference>
<feature type="domain" description="HAMP" evidence="9">
    <location>
        <begin position="202"/>
        <end position="255"/>
    </location>
</feature>
<comment type="caution">
    <text evidence="10">The sequence shown here is derived from an EMBL/GenBank/DDBJ whole genome shotgun (WGS) entry which is preliminary data.</text>
</comment>
<dbReference type="PRINTS" id="PR00260">
    <property type="entry name" value="CHEMTRNSDUCR"/>
</dbReference>